<reference evidence="1 2" key="1">
    <citation type="submission" date="2015-12" db="EMBL/GenBank/DDBJ databases">
        <title>Draft genome sequence of Moniliophthora roreri, the causal agent of frosty pod rot of cacao.</title>
        <authorList>
            <person name="Aime M.C."/>
            <person name="Diaz-Valderrama J.R."/>
            <person name="Kijpornyongpan T."/>
            <person name="Phillips-Mora W."/>
        </authorList>
    </citation>
    <scope>NUCLEOTIDE SEQUENCE [LARGE SCALE GENOMIC DNA]</scope>
    <source>
        <strain evidence="1 2">MCA 2952</strain>
    </source>
</reference>
<evidence type="ECO:0000313" key="2">
    <source>
        <dbReference type="Proteomes" id="UP000054988"/>
    </source>
</evidence>
<comment type="caution">
    <text evidence="1">The sequence shown here is derived from an EMBL/GenBank/DDBJ whole genome shotgun (WGS) entry which is preliminary data.</text>
</comment>
<name>A0A0W0ETM0_MONRR</name>
<gene>
    <name evidence="1" type="ORF">WG66_20010</name>
</gene>
<dbReference type="Proteomes" id="UP000054988">
    <property type="component" value="Unassembled WGS sequence"/>
</dbReference>
<accession>A0A0W0ETM0</accession>
<proteinExistence type="predicted"/>
<evidence type="ECO:0000313" key="1">
    <source>
        <dbReference type="EMBL" id="KTB27395.1"/>
    </source>
</evidence>
<sequence length="45" mass="4865">MGRRSDSLTLCYVTCAATSTTSTKSEGNEKASRFKFDSLLAQGMI</sequence>
<organism evidence="1 2">
    <name type="scientific">Moniliophthora roreri</name>
    <name type="common">Frosty pod rot fungus</name>
    <name type="synonym">Monilia roreri</name>
    <dbReference type="NCBI Taxonomy" id="221103"/>
    <lineage>
        <taxon>Eukaryota</taxon>
        <taxon>Fungi</taxon>
        <taxon>Dikarya</taxon>
        <taxon>Basidiomycota</taxon>
        <taxon>Agaricomycotina</taxon>
        <taxon>Agaricomycetes</taxon>
        <taxon>Agaricomycetidae</taxon>
        <taxon>Agaricales</taxon>
        <taxon>Marasmiineae</taxon>
        <taxon>Marasmiaceae</taxon>
        <taxon>Moniliophthora</taxon>
    </lineage>
</organism>
<dbReference type="AlphaFoldDB" id="A0A0W0ETM0"/>
<protein>
    <submittedName>
        <fullName evidence="1">Uncharacterized protein</fullName>
    </submittedName>
</protein>
<dbReference type="EMBL" id="LATX01002555">
    <property type="protein sequence ID" value="KTB27395.1"/>
    <property type="molecule type" value="Genomic_DNA"/>
</dbReference>